<evidence type="ECO:0000256" key="9">
    <source>
        <dbReference type="ARBA" id="ARBA00023224"/>
    </source>
</evidence>
<protein>
    <submittedName>
        <fullName evidence="15">Histamine H2 receptor</fullName>
    </submittedName>
</protein>
<reference evidence="15" key="1">
    <citation type="submission" date="2025-08" db="UniProtKB">
        <authorList>
            <consortium name="RefSeq"/>
        </authorList>
    </citation>
    <scope>IDENTIFICATION</scope>
    <source>
        <tissue evidence="15">Gonads</tissue>
    </source>
</reference>
<keyword evidence="6 12" id="KW-0472">Membrane</keyword>
<dbReference type="PROSITE" id="PS50262">
    <property type="entry name" value="G_PROTEIN_RECEP_F1_2"/>
    <property type="match status" value="1"/>
</dbReference>
<dbReference type="PANTHER" id="PTHR24248">
    <property type="entry name" value="ADRENERGIC RECEPTOR-RELATED G-PROTEIN COUPLED RECEPTOR"/>
    <property type="match status" value="1"/>
</dbReference>
<dbReference type="Pfam" id="PF00001">
    <property type="entry name" value="7tm_1"/>
    <property type="match status" value="1"/>
</dbReference>
<dbReference type="GO" id="GO:0071880">
    <property type="term" value="P:adenylate cyclase-activating adrenergic receptor signaling pathway"/>
    <property type="evidence" value="ECO:0007669"/>
    <property type="project" value="TreeGrafter"/>
</dbReference>
<dbReference type="GO" id="GO:0004993">
    <property type="term" value="F:G protein-coupled serotonin receptor activity"/>
    <property type="evidence" value="ECO:0007669"/>
    <property type="project" value="UniProtKB-ARBA"/>
</dbReference>
<accession>A0A1S3J471</accession>
<evidence type="ECO:0000256" key="5">
    <source>
        <dbReference type="ARBA" id="ARBA00023040"/>
    </source>
</evidence>
<evidence type="ECO:0000259" key="13">
    <source>
        <dbReference type="PROSITE" id="PS50262"/>
    </source>
</evidence>
<keyword evidence="14" id="KW-1185">Reference proteome</keyword>
<dbReference type="PRINTS" id="PR00237">
    <property type="entry name" value="GPCRRHODOPSN"/>
</dbReference>
<dbReference type="InterPro" id="IPR000276">
    <property type="entry name" value="GPCR_Rhodpsn"/>
</dbReference>
<feature type="transmembrane region" description="Helical" evidence="12">
    <location>
        <begin position="36"/>
        <end position="62"/>
    </location>
</feature>
<keyword evidence="8 10" id="KW-0675">Receptor</keyword>
<evidence type="ECO:0000313" key="14">
    <source>
        <dbReference type="Proteomes" id="UP000085678"/>
    </source>
</evidence>
<keyword evidence="7" id="KW-1015">Disulfide bond</keyword>
<organism evidence="14 15">
    <name type="scientific">Lingula anatina</name>
    <name type="common">Brachiopod</name>
    <name type="synonym">Lingula unguis</name>
    <dbReference type="NCBI Taxonomy" id="7574"/>
    <lineage>
        <taxon>Eukaryota</taxon>
        <taxon>Metazoa</taxon>
        <taxon>Spiralia</taxon>
        <taxon>Lophotrochozoa</taxon>
        <taxon>Brachiopoda</taxon>
        <taxon>Linguliformea</taxon>
        <taxon>Lingulata</taxon>
        <taxon>Lingulida</taxon>
        <taxon>Linguloidea</taxon>
        <taxon>Lingulidae</taxon>
        <taxon>Lingula</taxon>
    </lineage>
</organism>
<evidence type="ECO:0000256" key="10">
    <source>
        <dbReference type="RuleBase" id="RU000688"/>
    </source>
</evidence>
<evidence type="ECO:0000313" key="15">
    <source>
        <dbReference type="RefSeq" id="XP_013404639.1"/>
    </source>
</evidence>
<evidence type="ECO:0000256" key="2">
    <source>
        <dbReference type="ARBA" id="ARBA00022475"/>
    </source>
</evidence>
<dbReference type="PANTHER" id="PTHR24248:SF199">
    <property type="entry name" value="IP13425P-RELATED"/>
    <property type="match status" value="1"/>
</dbReference>
<feature type="transmembrane region" description="Helical" evidence="12">
    <location>
        <begin position="154"/>
        <end position="175"/>
    </location>
</feature>
<sequence length="555" mass="65389">MARDKDMSDRMESSSLLYNASNHSLEYHEDFHQHTIYPLFSTLMTLIMVISIAGNSVVVAAMAKTKRLQKLRHFFIYSLALSDIGVAVTAMPFHTIQLYQGGWRLPWTACMVYQGFDISCNTVSVFNLVAISLERFYSISYPMQYDRCVTSRKLKWIIFMLWFASFTYGFLQLLWLDRGSFENNSDILDKCTYKPDFIYSIVVRILEFWLPLCTMVVVYFRIYCIVKQQVKMHEKLMHRITSSNVLSEQGSELHQREPLLSVKEEDENEENKDSTSIQINIHGLEKCSTYDGDLFKDFVLNYKKYYEKPVKKEYIRKRRNTACMSRPILRKQRPRQLKTYRSASLPSDLDQNSTFLPAWMHEIQIRINPYQNNASHADEKNEYRNYSREISTTMKDIIQNPLDLQTTAFSFMPGTRPRRVSMVKGCTVEGMEIKPQKNKLYIKFKKWYKTHKAKLRRRLHKDSFASKLFALIIAAFVICWSPYGVTLSLHTPCATDYCVHSIFWEFVVLLKYANSAVNPFIYAFYSKEFRDAFWRVLHCHPHKNLFERNSTTSFK</sequence>
<evidence type="ECO:0000256" key="4">
    <source>
        <dbReference type="ARBA" id="ARBA00022989"/>
    </source>
</evidence>
<name>A0A1S3J471_LINAN</name>
<evidence type="ECO:0000256" key="8">
    <source>
        <dbReference type="ARBA" id="ARBA00023170"/>
    </source>
</evidence>
<keyword evidence="2" id="KW-1003">Cell membrane</keyword>
<dbReference type="PROSITE" id="PS00237">
    <property type="entry name" value="G_PROTEIN_RECEP_F1_1"/>
    <property type="match status" value="1"/>
</dbReference>
<comment type="similarity">
    <text evidence="10">Belongs to the G-protein coupled receptor 1 family.</text>
</comment>
<feature type="transmembrane region" description="Helical" evidence="12">
    <location>
        <begin position="464"/>
        <end position="483"/>
    </location>
</feature>
<dbReference type="KEGG" id="lak:106169649"/>
<feature type="domain" description="G-protein coupled receptors family 1 profile" evidence="13">
    <location>
        <begin position="54"/>
        <end position="522"/>
    </location>
</feature>
<dbReference type="CDD" id="cd14967">
    <property type="entry name" value="7tmA_amine_R-like"/>
    <property type="match status" value="1"/>
</dbReference>
<dbReference type="STRING" id="7574.A0A1S3J471"/>
<evidence type="ECO:0000256" key="11">
    <source>
        <dbReference type="SAM" id="MobiDB-lite"/>
    </source>
</evidence>
<feature type="transmembrane region" description="Helical" evidence="12">
    <location>
        <begin position="74"/>
        <end position="93"/>
    </location>
</feature>
<dbReference type="RefSeq" id="XP_013404639.1">
    <property type="nucleotide sequence ID" value="XM_013549185.1"/>
</dbReference>
<dbReference type="GeneID" id="106169649"/>
<dbReference type="OrthoDB" id="10044919at2759"/>
<keyword evidence="5 10" id="KW-0297">G-protein coupled receptor</keyword>
<keyword evidence="4 12" id="KW-1133">Transmembrane helix</keyword>
<dbReference type="GO" id="GO:0043410">
    <property type="term" value="P:positive regulation of MAPK cascade"/>
    <property type="evidence" value="ECO:0007669"/>
    <property type="project" value="TreeGrafter"/>
</dbReference>
<dbReference type="AlphaFoldDB" id="A0A1S3J471"/>
<keyword evidence="3 10" id="KW-0812">Transmembrane</keyword>
<evidence type="ECO:0000256" key="1">
    <source>
        <dbReference type="ARBA" id="ARBA00004651"/>
    </source>
</evidence>
<comment type="subcellular location">
    <subcellularLocation>
        <location evidence="1">Cell membrane</location>
        <topology evidence="1">Multi-pass membrane protein</topology>
    </subcellularLocation>
</comment>
<evidence type="ECO:0000256" key="12">
    <source>
        <dbReference type="SAM" id="Phobius"/>
    </source>
</evidence>
<dbReference type="Proteomes" id="UP000085678">
    <property type="component" value="Unplaced"/>
</dbReference>
<feature type="region of interest" description="Disordered" evidence="11">
    <location>
        <begin position="247"/>
        <end position="274"/>
    </location>
</feature>
<dbReference type="SUPFAM" id="SSF81321">
    <property type="entry name" value="Family A G protein-coupled receptor-like"/>
    <property type="match status" value="1"/>
</dbReference>
<evidence type="ECO:0000256" key="7">
    <source>
        <dbReference type="ARBA" id="ARBA00023157"/>
    </source>
</evidence>
<gene>
    <name evidence="15" type="primary">LOC106169649</name>
</gene>
<dbReference type="InterPro" id="IPR017452">
    <property type="entry name" value="GPCR_Rhodpsn_7TM"/>
</dbReference>
<proteinExistence type="inferred from homology"/>
<evidence type="ECO:0000256" key="6">
    <source>
        <dbReference type="ARBA" id="ARBA00023136"/>
    </source>
</evidence>
<dbReference type="InParanoid" id="A0A1S3J471"/>
<feature type="transmembrane region" description="Helical" evidence="12">
    <location>
        <begin position="208"/>
        <end position="226"/>
    </location>
</feature>
<dbReference type="Gene3D" id="1.20.1070.10">
    <property type="entry name" value="Rhodopsin 7-helix transmembrane proteins"/>
    <property type="match status" value="2"/>
</dbReference>
<feature type="transmembrane region" description="Helical" evidence="12">
    <location>
        <begin position="113"/>
        <end position="133"/>
    </location>
</feature>
<feature type="transmembrane region" description="Helical" evidence="12">
    <location>
        <begin position="503"/>
        <end position="525"/>
    </location>
</feature>
<dbReference type="GO" id="GO:0005886">
    <property type="term" value="C:plasma membrane"/>
    <property type="evidence" value="ECO:0007669"/>
    <property type="project" value="UniProtKB-SubCell"/>
</dbReference>
<keyword evidence="9 10" id="KW-0807">Transducer</keyword>
<evidence type="ECO:0000256" key="3">
    <source>
        <dbReference type="ARBA" id="ARBA00022692"/>
    </source>
</evidence>